<evidence type="ECO:0000313" key="9">
    <source>
        <dbReference type="Proteomes" id="UP001055439"/>
    </source>
</evidence>
<dbReference type="GO" id="GO:0046982">
    <property type="term" value="F:protein heterodimerization activity"/>
    <property type="evidence" value="ECO:0007669"/>
    <property type="project" value="UniProtKB-ARBA"/>
</dbReference>
<dbReference type="GO" id="GO:0003700">
    <property type="term" value="F:DNA-binding transcription factor activity"/>
    <property type="evidence" value="ECO:0007669"/>
    <property type="project" value="InterPro"/>
</dbReference>
<feature type="domain" description="BZIP" evidence="7">
    <location>
        <begin position="21"/>
        <end position="84"/>
    </location>
</feature>
<dbReference type="Gene3D" id="1.20.5.170">
    <property type="match status" value="1"/>
</dbReference>
<keyword evidence="9" id="KW-1185">Reference proteome</keyword>
<evidence type="ECO:0000313" key="8">
    <source>
        <dbReference type="EMBL" id="URE39901.1"/>
    </source>
</evidence>
<gene>
    <name evidence="8" type="ORF">MUK42_15846</name>
</gene>
<dbReference type="GO" id="GO:0005634">
    <property type="term" value="C:nucleus"/>
    <property type="evidence" value="ECO:0007669"/>
    <property type="project" value="UniProtKB-SubCell"/>
</dbReference>
<protein>
    <submittedName>
        <fullName evidence="8">Ocs element-binding factor</fullName>
    </submittedName>
</protein>
<dbReference type="PROSITE" id="PS50217">
    <property type="entry name" value="BZIP"/>
    <property type="match status" value="1"/>
</dbReference>
<evidence type="ECO:0000256" key="1">
    <source>
        <dbReference type="ARBA" id="ARBA00004123"/>
    </source>
</evidence>
<organism evidence="8 9">
    <name type="scientific">Musa troglodytarum</name>
    <name type="common">fe'i banana</name>
    <dbReference type="NCBI Taxonomy" id="320322"/>
    <lineage>
        <taxon>Eukaryota</taxon>
        <taxon>Viridiplantae</taxon>
        <taxon>Streptophyta</taxon>
        <taxon>Embryophyta</taxon>
        <taxon>Tracheophyta</taxon>
        <taxon>Spermatophyta</taxon>
        <taxon>Magnoliopsida</taxon>
        <taxon>Liliopsida</taxon>
        <taxon>Zingiberales</taxon>
        <taxon>Musaceae</taxon>
        <taxon>Musa</taxon>
    </lineage>
</organism>
<dbReference type="InterPro" id="IPR004827">
    <property type="entry name" value="bZIP"/>
</dbReference>
<dbReference type="Proteomes" id="UP001055439">
    <property type="component" value="Chromosome 8"/>
</dbReference>
<name>A0A9E7HUK9_9LILI</name>
<accession>A0A9E7HUK9</accession>
<dbReference type="PROSITE" id="PS00036">
    <property type="entry name" value="BZIP_BASIC"/>
    <property type="match status" value="1"/>
</dbReference>
<evidence type="ECO:0000256" key="4">
    <source>
        <dbReference type="ARBA" id="ARBA00023163"/>
    </source>
</evidence>
<dbReference type="GO" id="GO:0000976">
    <property type="term" value="F:transcription cis-regulatory region binding"/>
    <property type="evidence" value="ECO:0007669"/>
    <property type="project" value="TreeGrafter"/>
</dbReference>
<dbReference type="CDD" id="cd14702">
    <property type="entry name" value="bZIP_plant_GBF1"/>
    <property type="match status" value="1"/>
</dbReference>
<keyword evidence="2" id="KW-0805">Transcription regulation</keyword>
<dbReference type="PANTHER" id="PTHR45764:SF38">
    <property type="entry name" value="BZIP TRANSCRIPTION FACTOR 44"/>
    <property type="match status" value="1"/>
</dbReference>
<keyword evidence="3" id="KW-0238">DNA-binding</keyword>
<evidence type="ECO:0000256" key="3">
    <source>
        <dbReference type="ARBA" id="ARBA00023125"/>
    </source>
</evidence>
<dbReference type="EMBL" id="CP097510">
    <property type="protein sequence ID" value="URE39901.1"/>
    <property type="molecule type" value="Genomic_DNA"/>
</dbReference>
<dbReference type="FunFam" id="1.20.5.170:FF:000020">
    <property type="entry name" value="BZIP transcription factor"/>
    <property type="match status" value="1"/>
</dbReference>
<dbReference type="InterPro" id="IPR045314">
    <property type="entry name" value="bZIP_plant_GBF1"/>
</dbReference>
<feature type="coiled-coil region" evidence="6">
    <location>
        <begin position="32"/>
        <end position="66"/>
    </location>
</feature>
<sequence>MPSFAICRPSASEVDAQPAIDERKRKRMISNRESARRSRMRKQQQLDDLTNQAAQLRNQNGQIEMQISLQRRQYTTVEVENAILRAQLHELTQRLQSLTPVLGIAEEIGGTATGKPEIPAHLLRPWQLPYSERLTLATANTLHQHESWLISVAPEVLTDTVRHSSASGAVVAVVLEGIAGLELVPGVAGRGAQLLDIIPRCGALSAYVSSAFLMLSATFSCMLCGVDGALATSTTWRLLFLR</sequence>
<dbReference type="SUPFAM" id="SSF57959">
    <property type="entry name" value="Leucine zipper domain"/>
    <property type="match status" value="1"/>
</dbReference>
<dbReference type="PANTHER" id="PTHR45764">
    <property type="entry name" value="BZIP TRANSCRIPTION FACTOR 44"/>
    <property type="match status" value="1"/>
</dbReference>
<evidence type="ECO:0000256" key="6">
    <source>
        <dbReference type="SAM" id="Coils"/>
    </source>
</evidence>
<dbReference type="AlphaFoldDB" id="A0A9E7HUK9"/>
<keyword evidence="6" id="KW-0175">Coiled coil</keyword>
<evidence type="ECO:0000259" key="7">
    <source>
        <dbReference type="PROSITE" id="PS50217"/>
    </source>
</evidence>
<reference evidence="8" key="1">
    <citation type="submission" date="2022-05" db="EMBL/GenBank/DDBJ databases">
        <title>The Musa troglodytarum L. genome provides insights into the mechanism of non-climacteric behaviour and enrichment of carotenoids.</title>
        <authorList>
            <person name="Wang J."/>
        </authorList>
    </citation>
    <scope>NUCLEOTIDE SEQUENCE</scope>
    <source>
        <tissue evidence="8">Leaf</tissue>
    </source>
</reference>
<dbReference type="OrthoDB" id="10364438at2759"/>
<evidence type="ECO:0000256" key="5">
    <source>
        <dbReference type="ARBA" id="ARBA00023242"/>
    </source>
</evidence>
<dbReference type="SMART" id="SM00338">
    <property type="entry name" value="BRLZ"/>
    <property type="match status" value="1"/>
</dbReference>
<dbReference type="Pfam" id="PF00170">
    <property type="entry name" value="bZIP_1"/>
    <property type="match status" value="1"/>
</dbReference>
<dbReference type="InterPro" id="IPR046347">
    <property type="entry name" value="bZIP_sf"/>
</dbReference>
<keyword evidence="4" id="KW-0804">Transcription</keyword>
<evidence type="ECO:0000256" key="2">
    <source>
        <dbReference type="ARBA" id="ARBA00023015"/>
    </source>
</evidence>
<proteinExistence type="predicted"/>
<comment type="subcellular location">
    <subcellularLocation>
        <location evidence="1">Nucleus</location>
    </subcellularLocation>
</comment>
<keyword evidence="5" id="KW-0539">Nucleus</keyword>
<dbReference type="GO" id="GO:0045893">
    <property type="term" value="P:positive regulation of DNA-templated transcription"/>
    <property type="evidence" value="ECO:0007669"/>
    <property type="project" value="TreeGrafter"/>
</dbReference>